<feature type="transmembrane region" description="Helical" evidence="7">
    <location>
        <begin position="71"/>
        <end position="89"/>
    </location>
</feature>
<dbReference type="Pfam" id="PF02308">
    <property type="entry name" value="MgtC"/>
    <property type="match status" value="1"/>
</dbReference>
<feature type="domain" description="MgtC/SapB/SrpB/YhiD N-terminal" evidence="8">
    <location>
        <begin position="13"/>
        <end position="140"/>
    </location>
</feature>
<dbReference type="AlphaFoldDB" id="A0A2M7B9D3"/>
<evidence type="ECO:0000256" key="3">
    <source>
        <dbReference type="ARBA" id="ARBA00022475"/>
    </source>
</evidence>
<keyword evidence="3" id="KW-1003">Cell membrane</keyword>
<evidence type="ECO:0000256" key="1">
    <source>
        <dbReference type="ARBA" id="ARBA00004651"/>
    </source>
</evidence>
<dbReference type="EMBL" id="PEVG01000014">
    <property type="protein sequence ID" value="PIU99659.1"/>
    <property type="molecule type" value="Genomic_DNA"/>
</dbReference>
<name>A0A2M7B9D3_9BACT</name>
<organism evidence="9 10">
    <name type="scientific">Candidatus Tagabacteria bacterium CG03_land_8_20_14_0_80_41_22</name>
    <dbReference type="NCBI Taxonomy" id="1975020"/>
    <lineage>
        <taxon>Bacteria</taxon>
        <taxon>Candidatus Tagaibacteriota</taxon>
    </lineage>
</organism>
<keyword evidence="4 7" id="KW-0812">Transmembrane</keyword>
<feature type="transmembrane region" description="Helical" evidence="7">
    <location>
        <begin position="101"/>
        <end position="134"/>
    </location>
</feature>
<dbReference type="PANTHER" id="PTHR33778">
    <property type="entry name" value="PROTEIN MGTC"/>
    <property type="match status" value="1"/>
</dbReference>
<evidence type="ECO:0000259" key="8">
    <source>
        <dbReference type="Pfam" id="PF02308"/>
    </source>
</evidence>
<evidence type="ECO:0000256" key="6">
    <source>
        <dbReference type="ARBA" id="ARBA00023136"/>
    </source>
</evidence>
<comment type="subcellular location">
    <subcellularLocation>
        <location evidence="1">Cell membrane</location>
        <topology evidence="1">Multi-pass membrane protein</topology>
    </subcellularLocation>
</comment>
<keyword evidence="6 7" id="KW-0472">Membrane</keyword>
<reference evidence="10" key="1">
    <citation type="submission" date="2017-09" db="EMBL/GenBank/DDBJ databases">
        <title>Depth-based differentiation of microbial function through sediment-hosted aquifers and enrichment of novel symbionts in the deep terrestrial subsurface.</title>
        <authorList>
            <person name="Probst A.J."/>
            <person name="Ladd B."/>
            <person name="Jarett J.K."/>
            <person name="Geller-Mcgrath D.E."/>
            <person name="Sieber C.M.K."/>
            <person name="Emerson J.B."/>
            <person name="Anantharaman K."/>
            <person name="Thomas B.C."/>
            <person name="Malmstrom R."/>
            <person name="Stieglmeier M."/>
            <person name="Klingl A."/>
            <person name="Woyke T."/>
            <person name="Ryan C.M."/>
            <person name="Banfield J.F."/>
        </authorList>
    </citation>
    <scope>NUCLEOTIDE SEQUENCE [LARGE SCALE GENOMIC DNA]</scope>
</reference>
<evidence type="ECO:0000313" key="10">
    <source>
        <dbReference type="Proteomes" id="UP000228561"/>
    </source>
</evidence>
<dbReference type="PANTHER" id="PTHR33778:SF1">
    <property type="entry name" value="MAGNESIUM TRANSPORTER YHID-RELATED"/>
    <property type="match status" value="1"/>
</dbReference>
<dbReference type="InterPro" id="IPR049177">
    <property type="entry name" value="MgtC_SapB_SrpB_YhiD_N"/>
</dbReference>
<dbReference type="PRINTS" id="PR01837">
    <property type="entry name" value="MGTCSAPBPROT"/>
</dbReference>
<feature type="transmembrane region" description="Helical" evidence="7">
    <location>
        <begin position="6"/>
        <end position="24"/>
    </location>
</feature>
<comment type="caution">
    <text evidence="9">The sequence shown here is derived from an EMBL/GenBank/DDBJ whole genome shotgun (WGS) entry which is preliminary data.</text>
</comment>
<accession>A0A2M7B9D3</accession>
<evidence type="ECO:0000256" key="4">
    <source>
        <dbReference type="ARBA" id="ARBA00022692"/>
    </source>
</evidence>
<dbReference type="InterPro" id="IPR003416">
    <property type="entry name" value="MgtC/SapB/SrpB/YhiD_fam"/>
</dbReference>
<keyword evidence="5 7" id="KW-1133">Transmembrane helix</keyword>
<dbReference type="GO" id="GO:0005886">
    <property type="term" value="C:plasma membrane"/>
    <property type="evidence" value="ECO:0007669"/>
    <property type="project" value="UniProtKB-SubCell"/>
</dbReference>
<evidence type="ECO:0000313" key="9">
    <source>
        <dbReference type="EMBL" id="PIU99659.1"/>
    </source>
</evidence>
<evidence type="ECO:0000256" key="5">
    <source>
        <dbReference type="ARBA" id="ARBA00022989"/>
    </source>
</evidence>
<gene>
    <name evidence="9" type="ORF">COS58_01255</name>
</gene>
<comment type="similarity">
    <text evidence="2">Belongs to the MgtC/SapB family.</text>
</comment>
<proteinExistence type="inferred from homology"/>
<evidence type="ECO:0000256" key="2">
    <source>
        <dbReference type="ARBA" id="ARBA00009298"/>
    </source>
</evidence>
<feature type="transmembrane region" description="Helical" evidence="7">
    <location>
        <begin position="36"/>
        <end position="59"/>
    </location>
</feature>
<evidence type="ECO:0000256" key="7">
    <source>
        <dbReference type="SAM" id="Phobius"/>
    </source>
</evidence>
<sequence>MIDSLTVQIFFQILLAGVLGMAIGAEREHRHKSAGLRTYTLVSIGSALFTILSIYGFSADGGKIAYDPSRIASQIVVGIGFIGAGMVILRENKIEGLTTAAGIWTTASIGMAVSLGFYLIAIFTTALILLVFVALDRLKKDLFLNDKNSP</sequence>
<protein>
    <recommendedName>
        <fullName evidence="8">MgtC/SapB/SrpB/YhiD N-terminal domain-containing protein</fullName>
    </recommendedName>
</protein>
<dbReference type="Proteomes" id="UP000228561">
    <property type="component" value="Unassembled WGS sequence"/>
</dbReference>